<sequence length="141" mass="15047">MNISNTPRRALAALLLGVVAVAPVWSAGKQRSASSEIEATFHHERDKCMSGRSHQDRATCLREAHAAYAEARAGKLGSTDDATLRRNALARCERQPAAERPACERLASGEGTRAGSVEGGGVIKELVTRTVEPQPATTTLR</sequence>
<accession>A0ABX2EHM9</accession>
<protein>
    <submittedName>
        <fullName evidence="2">Uncharacterized protein</fullName>
    </submittedName>
</protein>
<keyword evidence="3" id="KW-1185">Reference proteome</keyword>
<evidence type="ECO:0000313" key="3">
    <source>
        <dbReference type="Proteomes" id="UP000737171"/>
    </source>
</evidence>
<comment type="caution">
    <text evidence="2">The sequence shown here is derived from an EMBL/GenBank/DDBJ whole genome shotgun (WGS) entry which is preliminary data.</text>
</comment>
<dbReference type="EMBL" id="JABRWJ010000004">
    <property type="protein sequence ID" value="NRF68160.1"/>
    <property type="molecule type" value="Genomic_DNA"/>
</dbReference>
<name>A0ABX2EHM9_9BURK</name>
<proteinExistence type="predicted"/>
<evidence type="ECO:0000256" key="1">
    <source>
        <dbReference type="SAM" id="MobiDB-lite"/>
    </source>
</evidence>
<dbReference type="RefSeq" id="WP_173123554.1">
    <property type="nucleotide sequence ID" value="NZ_JABRWJ010000004.1"/>
</dbReference>
<evidence type="ECO:0000313" key="2">
    <source>
        <dbReference type="EMBL" id="NRF68160.1"/>
    </source>
</evidence>
<feature type="region of interest" description="Disordered" evidence="1">
    <location>
        <begin position="99"/>
        <end position="141"/>
    </location>
</feature>
<organism evidence="2 3">
    <name type="scientific">Pseudaquabacterium terrae</name>
    <dbReference type="NCBI Taxonomy" id="2732868"/>
    <lineage>
        <taxon>Bacteria</taxon>
        <taxon>Pseudomonadati</taxon>
        <taxon>Pseudomonadota</taxon>
        <taxon>Betaproteobacteria</taxon>
        <taxon>Burkholderiales</taxon>
        <taxon>Sphaerotilaceae</taxon>
        <taxon>Pseudaquabacterium</taxon>
    </lineage>
</organism>
<reference evidence="2 3" key="1">
    <citation type="submission" date="2020-05" db="EMBL/GenBank/DDBJ databases">
        <title>Aquincola sp. isolate from soil.</title>
        <authorList>
            <person name="Han J."/>
            <person name="Kim D.-U."/>
        </authorList>
    </citation>
    <scope>NUCLEOTIDE SEQUENCE [LARGE SCALE GENOMIC DNA]</scope>
    <source>
        <strain evidence="2 3">S2</strain>
    </source>
</reference>
<dbReference type="Proteomes" id="UP000737171">
    <property type="component" value="Unassembled WGS sequence"/>
</dbReference>
<gene>
    <name evidence="2" type="ORF">HLB44_14295</name>
</gene>